<name>A0AAY4EKU6_9TELE</name>
<dbReference type="PROSITE" id="PS50835">
    <property type="entry name" value="IG_LIKE"/>
    <property type="match status" value="1"/>
</dbReference>
<dbReference type="InterPro" id="IPR015631">
    <property type="entry name" value="CD2/SLAM_rcpt"/>
</dbReference>
<evidence type="ECO:0000256" key="1">
    <source>
        <dbReference type="ARBA" id="ARBA00004370"/>
    </source>
</evidence>
<reference evidence="7" key="3">
    <citation type="submission" date="2025-09" db="UniProtKB">
        <authorList>
            <consortium name="Ensembl"/>
        </authorList>
    </citation>
    <scope>IDENTIFICATION</scope>
</reference>
<proteinExistence type="predicted"/>
<sequence>KKSVQATDHITWIHGSSRVFHRRGANVKEERFKVTKNSSLLLENIQASLAGDYTVKIYDDEGNLVFHNSQKLCVIVLPIPEAVSNTCEAVWPTLGCTVGGPAADAADAAVSWHRNGILLPGFESKTLPLKPRMFNHGDWYTCTVENVISNKVQPQQCSGKQELELWGLNKWLMVGLLSGGGALVLVLIIVCIICICSHCRRRKERDSGRNPA</sequence>
<dbReference type="InterPro" id="IPR036179">
    <property type="entry name" value="Ig-like_dom_sf"/>
</dbReference>
<evidence type="ECO:0000313" key="8">
    <source>
        <dbReference type="Proteomes" id="UP000694580"/>
    </source>
</evidence>
<reference evidence="7 8" key="1">
    <citation type="submission" date="2020-06" db="EMBL/GenBank/DDBJ databases">
        <authorList>
            <consortium name="Wellcome Sanger Institute Data Sharing"/>
        </authorList>
    </citation>
    <scope>NUCLEOTIDE SEQUENCE [LARGE SCALE GENOMIC DNA]</scope>
</reference>
<keyword evidence="5" id="KW-0812">Transmembrane</keyword>
<keyword evidence="5" id="KW-1133">Transmembrane helix</keyword>
<evidence type="ECO:0000313" key="7">
    <source>
        <dbReference type="Ensembl" id="ENSDCDP00010057979.1"/>
    </source>
</evidence>
<evidence type="ECO:0000256" key="2">
    <source>
        <dbReference type="ARBA" id="ARBA00022729"/>
    </source>
</evidence>
<keyword evidence="3 5" id="KW-0472">Membrane</keyword>
<dbReference type="InterPro" id="IPR013783">
    <property type="entry name" value="Ig-like_fold"/>
</dbReference>
<accession>A0AAY4EKU6</accession>
<dbReference type="InterPro" id="IPR007110">
    <property type="entry name" value="Ig-like_dom"/>
</dbReference>
<feature type="domain" description="Ig-like" evidence="6">
    <location>
        <begin position="88"/>
        <end position="153"/>
    </location>
</feature>
<evidence type="ECO:0000259" key="6">
    <source>
        <dbReference type="PROSITE" id="PS50835"/>
    </source>
</evidence>
<dbReference type="Ensembl" id="ENSDCDT00010068671.1">
    <property type="protein sequence ID" value="ENSDCDP00010057979.1"/>
    <property type="gene ID" value="ENSDCDG00010032726.1"/>
</dbReference>
<dbReference type="Gene3D" id="2.60.40.10">
    <property type="entry name" value="Immunoglobulins"/>
    <property type="match status" value="2"/>
</dbReference>
<comment type="subcellular location">
    <subcellularLocation>
        <location evidence="1">Membrane</location>
    </subcellularLocation>
</comment>
<dbReference type="AlphaFoldDB" id="A0AAY4EKU6"/>
<dbReference type="SUPFAM" id="SSF48726">
    <property type="entry name" value="Immunoglobulin"/>
    <property type="match status" value="2"/>
</dbReference>
<keyword evidence="8" id="KW-1185">Reference proteome</keyword>
<keyword evidence="2" id="KW-0732">Signal</keyword>
<dbReference type="Proteomes" id="UP000694580">
    <property type="component" value="Chromosome 9"/>
</dbReference>
<feature type="transmembrane region" description="Helical" evidence="5">
    <location>
        <begin position="171"/>
        <end position="195"/>
    </location>
</feature>
<evidence type="ECO:0000256" key="4">
    <source>
        <dbReference type="ARBA" id="ARBA00023180"/>
    </source>
</evidence>
<reference evidence="7" key="2">
    <citation type="submission" date="2025-08" db="UniProtKB">
        <authorList>
            <consortium name="Ensembl"/>
        </authorList>
    </citation>
    <scope>IDENTIFICATION</scope>
</reference>
<dbReference type="PANTHER" id="PTHR12080:SF59">
    <property type="entry name" value="HEPATIC AND GLIAL CELL ADHESION MOLECULE"/>
    <property type="match status" value="1"/>
</dbReference>
<dbReference type="GO" id="GO:0005911">
    <property type="term" value="C:cell-cell junction"/>
    <property type="evidence" value="ECO:0007669"/>
    <property type="project" value="TreeGrafter"/>
</dbReference>
<organism evidence="7 8">
    <name type="scientific">Denticeps clupeoides</name>
    <name type="common">denticle herring</name>
    <dbReference type="NCBI Taxonomy" id="299321"/>
    <lineage>
        <taxon>Eukaryota</taxon>
        <taxon>Metazoa</taxon>
        <taxon>Chordata</taxon>
        <taxon>Craniata</taxon>
        <taxon>Vertebrata</taxon>
        <taxon>Euteleostomi</taxon>
        <taxon>Actinopterygii</taxon>
        <taxon>Neopterygii</taxon>
        <taxon>Teleostei</taxon>
        <taxon>Clupei</taxon>
        <taxon>Clupeiformes</taxon>
        <taxon>Denticipitoidei</taxon>
        <taxon>Denticipitidae</taxon>
        <taxon>Denticeps</taxon>
    </lineage>
</organism>
<dbReference type="GO" id="GO:0016020">
    <property type="term" value="C:membrane"/>
    <property type="evidence" value="ECO:0007669"/>
    <property type="project" value="UniProtKB-SubCell"/>
</dbReference>
<evidence type="ECO:0000256" key="5">
    <source>
        <dbReference type="SAM" id="Phobius"/>
    </source>
</evidence>
<dbReference type="GeneTree" id="ENSGT01030000235037"/>
<keyword evidence="4" id="KW-0325">Glycoprotein</keyword>
<evidence type="ECO:0000256" key="3">
    <source>
        <dbReference type="ARBA" id="ARBA00023136"/>
    </source>
</evidence>
<dbReference type="PANTHER" id="PTHR12080">
    <property type="entry name" value="SIGNALING LYMPHOCYTIC ACTIVATION MOLECULE"/>
    <property type="match status" value="1"/>
</dbReference>
<protein>
    <recommendedName>
        <fullName evidence="6">Ig-like domain-containing protein</fullName>
    </recommendedName>
</protein>